<dbReference type="PATRIC" id="fig|1122180.6.peg.3013"/>
<dbReference type="HOGENOM" id="CLU_051013_0_0_5"/>
<dbReference type="InterPro" id="IPR001387">
    <property type="entry name" value="Cro/C1-type_HTH"/>
</dbReference>
<name>A0A017HAP1_9RHOB</name>
<sequence>MAVDPGRRRLAGGRIRARRLDAGLAQADLARRVGISPSYLNLIEHDRRRIGGRLLIAIAQALGLEPAQIAEGAGDALIDRLGAAAAARGHGAEDAEAFAGRFPDWAGLVEAQAARIEALEAQVAGLNDRLAHDPELSASLHQVITAATAIRSTASILVEGEALDRDWQARFHNNIHADSLRLAESSRRLAGYLEAPGEAAGSGALSPLDRVEAALDRLGHHVPALEGESPSLRPAEVAAGVPGLDASARQILNGWCDTYRADAVALPLDTMARGWRETPEPLALAARLGCTLPRLLRRLASLPPGIGPTRAGLVTCDAGGALGPRRALDGLTLPRGGAACPLWPLFEALSQPGRPLRALAAMPGETAPEVLCIAVSTVETGPDWAAPPRAGAVMLMLPRDALPEAAPRLRRAVGPGCRLCPRDGCPARREPSLLPASPRPL</sequence>
<protein>
    <submittedName>
        <fullName evidence="2">Transcriptional regulator, putative</fullName>
    </submittedName>
</protein>
<dbReference type="EMBL" id="APGJ01000007">
    <property type="protein sequence ID" value="EYD71385.1"/>
    <property type="molecule type" value="Genomic_DNA"/>
</dbReference>
<comment type="caution">
    <text evidence="2">The sequence shown here is derived from an EMBL/GenBank/DDBJ whole genome shotgun (WGS) entry which is preliminary data.</text>
</comment>
<dbReference type="Pfam" id="PF01381">
    <property type="entry name" value="HTH_3"/>
    <property type="match status" value="1"/>
</dbReference>
<dbReference type="AlphaFoldDB" id="A0A017HAP1"/>
<dbReference type="RefSeq" id="WP_017927471.1">
    <property type="nucleotide sequence ID" value="NZ_KB822995.1"/>
</dbReference>
<dbReference type="Gene3D" id="1.10.260.40">
    <property type="entry name" value="lambda repressor-like DNA-binding domains"/>
    <property type="match status" value="1"/>
</dbReference>
<evidence type="ECO:0000259" key="1">
    <source>
        <dbReference type="PROSITE" id="PS50943"/>
    </source>
</evidence>
<dbReference type="STRING" id="1122180.Lokhon_03033"/>
<feature type="domain" description="HTH cro/C1-type" evidence="1">
    <location>
        <begin position="15"/>
        <end position="69"/>
    </location>
</feature>
<organism evidence="2 3">
    <name type="scientific">Limimaricola hongkongensis DSM 17492</name>
    <dbReference type="NCBI Taxonomy" id="1122180"/>
    <lineage>
        <taxon>Bacteria</taxon>
        <taxon>Pseudomonadati</taxon>
        <taxon>Pseudomonadota</taxon>
        <taxon>Alphaproteobacteria</taxon>
        <taxon>Rhodobacterales</taxon>
        <taxon>Paracoccaceae</taxon>
        <taxon>Limimaricola</taxon>
    </lineage>
</organism>
<dbReference type="Pfam" id="PF09856">
    <property type="entry name" value="ScfRs"/>
    <property type="match status" value="1"/>
</dbReference>
<evidence type="ECO:0000313" key="3">
    <source>
        <dbReference type="Proteomes" id="UP000025047"/>
    </source>
</evidence>
<dbReference type="SUPFAM" id="SSF47413">
    <property type="entry name" value="lambda repressor-like DNA-binding domains"/>
    <property type="match status" value="1"/>
</dbReference>
<gene>
    <name evidence="2" type="ORF">Lokhon_03033</name>
</gene>
<reference evidence="2 3" key="1">
    <citation type="submission" date="2013-03" db="EMBL/GenBank/DDBJ databases">
        <authorList>
            <person name="Fiebig A."/>
            <person name="Goeker M."/>
            <person name="Klenk H.-P.P."/>
        </authorList>
    </citation>
    <scope>NUCLEOTIDE SEQUENCE [LARGE SCALE GENOMIC DNA]</scope>
    <source>
        <strain evidence="2 3">DSM 17492</strain>
    </source>
</reference>
<dbReference type="OrthoDB" id="7790108at2"/>
<dbReference type="InterPro" id="IPR018653">
    <property type="entry name" value="ScfR_C"/>
</dbReference>
<dbReference type="CDD" id="cd00093">
    <property type="entry name" value="HTH_XRE"/>
    <property type="match status" value="1"/>
</dbReference>
<dbReference type="SMART" id="SM00530">
    <property type="entry name" value="HTH_XRE"/>
    <property type="match status" value="1"/>
</dbReference>
<dbReference type="Proteomes" id="UP000025047">
    <property type="component" value="Unassembled WGS sequence"/>
</dbReference>
<dbReference type="InterPro" id="IPR010982">
    <property type="entry name" value="Lambda_DNA-bd_dom_sf"/>
</dbReference>
<dbReference type="GO" id="GO:0003677">
    <property type="term" value="F:DNA binding"/>
    <property type="evidence" value="ECO:0007669"/>
    <property type="project" value="InterPro"/>
</dbReference>
<proteinExistence type="predicted"/>
<evidence type="ECO:0000313" key="2">
    <source>
        <dbReference type="EMBL" id="EYD71385.1"/>
    </source>
</evidence>
<dbReference type="eggNOG" id="COG3800">
    <property type="taxonomic scope" value="Bacteria"/>
</dbReference>
<keyword evidence="3" id="KW-1185">Reference proteome</keyword>
<accession>A0A017HAP1</accession>
<dbReference type="PROSITE" id="PS50943">
    <property type="entry name" value="HTH_CROC1"/>
    <property type="match status" value="1"/>
</dbReference>